<reference evidence="4 5" key="1">
    <citation type="submission" date="2013-02" db="EMBL/GenBank/DDBJ databases">
        <title>Genome sequence of Clostridium saccharoperbutylacetonicum N1-4(HMT).</title>
        <authorList>
            <person name="Poehlein A."/>
            <person name="Daniel R."/>
        </authorList>
    </citation>
    <scope>NUCLEOTIDE SEQUENCE [LARGE SCALE GENOMIC DNA]</scope>
    <source>
        <strain evidence="5">N1-4(HMT)</strain>
    </source>
</reference>
<evidence type="ECO:0000313" key="5">
    <source>
        <dbReference type="Proteomes" id="UP000011728"/>
    </source>
</evidence>
<dbReference type="RefSeq" id="WP_015395231.1">
    <property type="nucleotide sequence ID" value="NC_020291.1"/>
</dbReference>
<dbReference type="CDD" id="cd11338">
    <property type="entry name" value="AmyAc_CMD"/>
    <property type="match status" value="1"/>
</dbReference>
<dbReference type="SMART" id="SM00642">
    <property type="entry name" value="Aamy"/>
    <property type="match status" value="1"/>
</dbReference>
<evidence type="ECO:0000256" key="1">
    <source>
        <dbReference type="ARBA" id="ARBA00022801"/>
    </source>
</evidence>
<evidence type="ECO:0000256" key="2">
    <source>
        <dbReference type="ARBA" id="ARBA00023295"/>
    </source>
</evidence>
<dbReference type="OrthoDB" id="9805159at2"/>
<dbReference type="GO" id="GO:0016798">
    <property type="term" value="F:hydrolase activity, acting on glycosyl bonds"/>
    <property type="evidence" value="ECO:0007669"/>
    <property type="project" value="UniProtKB-KW"/>
</dbReference>
<dbReference type="AlphaFoldDB" id="M1MRY5"/>
<gene>
    <name evidence="4" type="ORF">Cspa_c51720</name>
</gene>
<dbReference type="Gene3D" id="3.90.400.10">
    <property type="entry name" value="Oligo-1,6-glucosidase, Domain 2"/>
    <property type="match status" value="1"/>
</dbReference>
<dbReference type="PATRIC" id="fig|931276.5.peg.5226"/>
<keyword evidence="1" id="KW-0378">Hydrolase</keyword>
<keyword evidence="2 4" id="KW-0326">Glycosidase</keyword>
<protein>
    <submittedName>
        <fullName evidence="4">Glycosidase</fullName>
    </submittedName>
</protein>
<dbReference type="SUPFAM" id="SSF51445">
    <property type="entry name" value="(Trans)glycosidases"/>
    <property type="match status" value="1"/>
</dbReference>
<evidence type="ECO:0000259" key="3">
    <source>
        <dbReference type="SMART" id="SM00642"/>
    </source>
</evidence>
<dbReference type="KEGG" id="csr:Cspa_c51720"/>
<evidence type="ECO:0000313" key="4">
    <source>
        <dbReference type="EMBL" id="AGF58923.1"/>
    </source>
</evidence>
<proteinExistence type="predicted"/>
<dbReference type="eggNOG" id="COG0366">
    <property type="taxonomic scope" value="Bacteria"/>
</dbReference>
<accession>M1MRY5</accession>
<dbReference type="EMBL" id="CP004121">
    <property type="protein sequence ID" value="AGF58923.1"/>
    <property type="molecule type" value="Genomic_DNA"/>
</dbReference>
<dbReference type="Proteomes" id="UP000011728">
    <property type="component" value="Chromosome"/>
</dbReference>
<dbReference type="GO" id="GO:0005975">
    <property type="term" value="P:carbohydrate metabolic process"/>
    <property type="evidence" value="ECO:0007669"/>
    <property type="project" value="InterPro"/>
</dbReference>
<dbReference type="STRING" id="36745.CLSAP_49190"/>
<dbReference type="InterPro" id="IPR017853">
    <property type="entry name" value="GH"/>
</dbReference>
<keyword evidence="5" id="KW-1185">Reference proteome</keyword>
<dbReference type="InterPro" id="IPR006047">
    <property type="entry name" value="GH13_cat_dom"/>
</dbReference>
<dbReference type="InterPro" id="IPR045857">
    <property type="entry name" value="O16G_dom_2"/>
</dbReference>
<organism evidence="4 5">
    <name type="scientific">Clostridium saccharoperbutylacetonicum N1-4(HMT)</name>
    <dbReference type="NCBI Taxonomy" id="931276"/>
    <lineage>
        <taxon>Bacteria</taxon>
        <taxon>Bacillati</taxon>
        <taxon>Bacillota</taxon>
        <taxon>Clostridia</taxon>
        <taxon>Eubacteriales</taxon>
        <taxon>Clostridiaceae</taxon>
        <taxon>Clostridium</taxon>
    </lineage>
</organism>
<dbReference type="Pfam" id="PF00128">
    <property type="entry name" value="Alpha-amylase"/>
    <property type="match status" value="1"/>
</dbReference>
<feature type="domain" description="Glycosyl hydrolase family 13 catalytic" evidence="3">
    <location>
        <begin position="8"/>
        <end position="357"/>
    </location>
</feature>
<dbReference type="HOGENOM" id="CLU_006462_6_3_9"/>
<dbReference type="PANTHER" id="PTHR10357">
    <property type="entry name" value="ALPHA-AMYLASE FAMILY MEMBER"/>
    <property type="match status" value="1"/>
</dbReference>
<dbReference type="PANTHER" id="PTHR10357:SF210">
    <property type="entry name" value="MALTODEXTRIN GLUCOSIDASE"/>
    <property type="match status" value="1"/>
</dbReference>
<sequence>MKGEIIYQIFPDRFNKSRQNNNVEGLKEWESEVDGQCVMGGDLIGIKEKLDYLSKLGVSAIYLNPIFQANSNHKYDTVNYYNIDSSFGTLDDFRELVDSCHKKNIKVIIDGVFNHTSPDFFAFKDILENQERSKYKDWYTIFSYPVKVESPPNYRNFGGCIDMPRLNTENVEVQKYIVDVIKYWEGMKIDGLRLDVPYYIEDSMLEKIRKSTSLYIVGEIWGCGKKFVPQYFDGVMNYSFRDLVQKAVIRQSIDASIFIDEWNFIEETYGQNIHCCFNMSGSHDTERIFNFCRGDIKREKLFYAFLFLFPGMPLVYYGDEIGMKGENDPYCRGTMEWNESKWNYDIYNHVKGLIELRNSSEALQKGTIQFVGHKEMMFAFERVYAEKRVKVFMNFGHSKQSIDGFELDGLSYKVIV</sequence>
<name>M1MRY5_9CLOT</name>
<dbReference type="Gene3D" id="3.20.20.80">
    <property type="entry name" value="Glycosidases"/>
    <property type="match status" value="1"/>
</dbReference>